<organism evidence="1">
    <name type="scientific">gut metagenome</name>
    <dbReference type="NCBI Taxonomy" id="749906"/>
    <lineage>
        <taxon>unclassified sequences</taxon>
        <taxon>metagenomes</taxon>
        <taxon>organismal metagenomes</taxon>
    </lineage>
</organism>
<dbReference type="AlphaFoldDB" id="J9C989"/>
<proteinExistence type="predicted"/>
<accession>J9C989</accession>
<comment type="caution">
    <text evidence="1">The sequence shown here is derived from an EMBL/GenBank/DDBJ whole genome shotgun (WGS) entry which is preliminary data.</text>
</comment>
<dbReference type="EMBL" id="AMCI01005273">
    <property type="protein sequence ID" value="EJW96465.1"/>
    <property type="molecule type" value="Genomic_DNA"/>
</dbReference>
<protein>
    <submittedName>
        <fullName evidence="1">Uncharacterized protein</fullName>
    </submittedName>
</protein>
<sequence>MRRTAYMAKTALNRWKSREICLKTNRNYYNSIVKKFLLI</sequence>
<reference evidence="1" key="1">
    <citation type="journal article" date="2012" name="PLoS ONE">
        <title>Gene sets for utilization of primary and secondary nutrition supplies in the distal gut of endangered iberian lynx.</title>
        <authorList>
            <person name="Alcaide M."/>
            <person name="Messina E."/>
            <person name="Richter M."/>
            <person name="Bargiela R."/>
            <person name="Peplies J."/>
            <person name="Huws S.A."/>
            <person name="Newbold C.J."/>
            <person name="Golyshin P.N."/>
            <person name="Simon M.A."/>
            <person name="Lopez G."/>
            <person name="Yakimov M.M."/>
            <person name="Ferrer M."/>
        </authorList>
    </citation>
    <scope>NUCLEOTIDE SEQUENCE</scope>
</reference>
<name>J9C989_9ZZZZ</name>
<gene>
    <name evidence="1" type="ORF">EVA_15429</name>
</gene>
<evidence type="ECO:0000313" key="1">
    <source>
        <dbReference type="EMBL" id="EJW96465.1"/>
    </source>
</evidence>